<evidence type="ECO:0000313" key="1">
    <source>
        <dbReference type="EMBL" id="KAF1809186.1"/>
    </source>
</evidence>
<dbReference type="Proteomes" id="UP000504638">
    <property type="component" value="Unplaced"/>
</dbReference>
<evidence type="ECO:0000313" key="3">
    <source>
        <dbReference type="RefSeq" id="XP_033530817.1"/>
    </source>
</evidence>
<dbReference type="AlphaFoldDB" id="A0A6G1FU03"/>
<protein>
    <submittedName>
        <fullName evidence="1 3">Uncharacterized protein</fullName>
    </submittedName>
</protein>
<reference evidence="3" key="3">
    <citation type="submission" date="2025-04" db="UniProtKB">
        <authorList>
            <consortium name="RefSeq"/>
        </authorList>
    </citation>
    <scope>IDENTIFICATION</scope>
    <source>
        <strain evidence="3">CBS 781.70</strain>
    </source>
</reference>
<sequence>MSMHDAATSAAYCRLGASPTSSRTTLAFGSTIAMLDIADPYTREEVEKFFSPDHRAHLRALLHSRDFEARYWIFQVQNLHPVQFGLVASPWVSEFLVRGWLHLYKGFGHIQSHHWRSWVRFQAEQKKEEITEARNLVHRCHVPKFGPLLPNISSTLMKVRFSAYLGCGKRNSFRRE</sequence>
<accession>A0A6G1FU03</accession>
<gene>
    <name evidence="1 3" type="ORF">P152DRAFT_172061</name>
</gene>
<reference evidence="3" key="2">
    <citation type="submission" date="2020-04" db="EMBL/GenBank/DDBJ databases">
        <authorList>
            <consortium name="NCBI Genome Project"/>
        </authorList>
    </citation>
    <scope>NUCLEOTIDE SEQUENCE</scope>
    <source>
        <strain evidence="3">CBS 781.70</strain>
    </source>
</reference>
<name>A0A6G1FU03_9PEZI</name>
<proteinExistence type="predicted"/>
<dbReference type="GeneID" id="54414671"/>
<evidence type="ECO:0000313" key="2">
    <source>
        <dbReference type="Proteomes" id="UP000504638"/>
    </source>
</evidence>
<organism evidence="1">
    <name type="scientific">Eremomyces bilateralis CBS 781.70</name>
    <dbReference type="NCBI Taxonomy" id="1392243"/>
    <lineage>
        <taxon>Eukaryota</taxon>
        <taxon>Fungi</taxon>
        <taxon>Dikarya</taxon>
        <taxon>Ascomycota</taxon>
        <taxon>Pezizomycotina</taxon>
        <taxon>Dothideomycetes</taxon>
        <taxon>Dothideomycetes incertae sedis</taxon>
        <taxon>Eremomycetales</taxon>
        <taxon>Eremomycetaceae</taxon>
        <taxon>Eremomyces</taxon>
    </lineage>
</organism>
<keyword evidence="2" id="KW-1185">Reference proteome</keyword>
<reference evidence="1 3" key="1">
    <citation type="submission" date="2020-01" db="EMBL/GenBank/DDBJ databases">
        <authorList>
            <consortium name="DOE Joint Genome Institute"/>
            <person name="Haridas S."/>
            <person name="Albert R."/>
            <person name="Binder M."/>
            <person name="Bloem J."/>
            <person name="Labutti K."/>
            <person name="Salamov A."/>
            <person name="Andreopoulos B."/>
            <person name="Baker S.E."/>
            <person name="Barry K."/>
            <person name="Bills G."/>
            <person name="Bluhm B.H."/>
            <person name="Cannon C."/>
            <person name="Castanera R."/>
            <person name="Culley D.E."/>
            <person name="Daum C."/>
            <person name="Ezra D."/>
            <person name="Gonzalez J.B."/>
            <person name="Henrissat B."/>
            <person name="Kuo A."/>
            <person name="Liang C."/>
            <person name="Lipzen A."/>
            <person name="Lutzoni F."/>
            <person name="Magnuson J."/>
            <person name="Mondo S."/>
            <person name="Nolan M."/>
            <person name="Ohm R."/>
            <person name="Pangilinan J."/>
            <person name="Park H.-J."/>
            <person name="Ramirez L."/>
            <person name="Alfaro M."/>
            <person name="Sun H."/>
            <person name="Tritt A."/>
            <person name="Yoshinaga Y."/>
            <person name="Zwiers L.-H."/>
            <person name="Turgeon B.G."/>
            <person name="Goodwin S.B."/>
            <person name="Spatafora J.W."/>
            <person name="Crous P.W."/>
            <person name="Grigoriev I.V."/>
        </authorList>
    </citation>
    <scope>NUCLEOTIDE SEQUENCE</scope>
    <source>
        <strain evidence="1 3">CBS 781.70</strain>
    </source>
</reference>
<dbReference type="RefSeq" id="XP_033530817.1">
    <property type="nucleotide sequence ID" value="XM_033674101.1"/>
</dbReference>
<dbReference type="EMBL" id="ML975175">
    <property type="protein sequence ID" value="KAF1809186.1"/>
    <property type="molecule type" value="Genomic_DNA"/>
</dbReference>